<keyword evidence="1" id="KW-0472">Membrane</keyword>
<feature type="transmembrane region" description="Helical" evidence="1">
    <location>
        <begin position="495"/>
        <end position="515"/>
    </location>
</feature>
<name>A0A094Q998_9ZZZZ</name>
<feature type="transmembrane region" description="Helical" evidence="1">
    <location>
        <begin position="521"/>
        <end position="540"/>
    </location>
</feature>
<feature type="transmembrane region" description="Helical" evidence="1">
    <location>
        <begin position="391"/>
        <end position="407"/>
    </location>
</feature>
<dbReference type="Pfam" id="PF13641">
    <property type="entry name" value="Glyco_tranf_2_3"/>
    <property type="match status" value="1"/>
</dbReference>
<feature type="transmembrane region" description="Helical" evidence="1">
    <location>
        <begin position="983"/>
        <end position="1000"/>
    </location>
</feature>
<keyword evidence="1" id="KW-0812">Transmembrane</keyword>
<dbReference type="PANTHER" id="PTHR43685:SF3">
    <property type="entry name" value="SLR2126 PROTEIN"/>
    <property type="match status" value="1"/>
</dbReference>
<proteinExistence type="predicted"/>
<reference evidence="2" key="1">
    <citation type="submission" date="2014-05" db="EMBL/GenBank/DDBJ databases">
        <title>Key roles for freshwater Actinobacteria revealed by deep metagenomic sequencing.</title>
        <authorList>
            <person name="Ghai R."/>
            <person name="Mizuno C.M."/>
            <person name="Picazo A."/>
            <person name="Camacho A."/>
            <person name="Rodriguez-Valera F."/>
        </authorList>
    </citation>
    <scope>NUCLEOTIDE SEQUENCE</scope>
</reference>
<dbReference type="Gene3D" id="3.90.550.10">
    <property type="entry name" value="Spore Coat Polysaccharide Biosynthesis Protein SpsA, Chain A"/>
    <property type="match status" value="1"/>
</dbReference>
<feature type="transmembrane region" description="Helical" evidence="1">
    <location>
        <begin position="680"/>
        <end position="697"/>
    </location>
</feature>
<comment type="caution">
    <text evidence="2">The sequence shown here is derived from an EMBL/GenBank/DDBJ whole genome shotgun (WGS) entry which is preliminary data.</text>
</comment>
<gene>
    <name evidence="2" type="ORF">GM50_7985</name>
</gene>
<dbReference type="PANTHER" id="PTHR43685">
    <property type="entry name" value="GLYCOSYLTRANSFERASE"/>
    <property type="match status" value="1"/>
</dbReference>
<evidence type="ECO:0000256" key="1">
    <source>
        <dbReference type="SAM" id="Phobius"/>
    </source>
</evidence>
<organism evidence="2">
    <name type="scientific">freshwater metagenome</name>
    <dbReference type="NCBI Taxonomy" id="449393"/>
    <lineage>
        <taxon>unclassified sequences</taxon>
        <taxon>metagenomes</taxon>
        <taxon>ecological metagenomes</taxon>
    </lineage>
</organism>
<dbReference type="InterPro" id="IPR050834">
    <property type="entry name" value="Glycosyltransf_2"/>
</dbReference>
<dbReference type="EMBL" id="JNSK01000021">
    <property type="protein sequence ID" value="KGA18709.1"/>
    <property type="molecule type" value="Genomic_DNA"/>
</dbReference>
<accession>A0A094Q998</accession>
<protein>
    <submittedName>
        <fullName evidence="2">Uncharacterized protein</fullName>
    </submittedName>
</protein>
<feature type="transmembrane region" description="Helical" evidence="1">
    <location>
        <begin position="552"/>
        <end position="580"/>
    </location>
</feature>
<keyword evidence="1" id="KW-1133">Transmembrane helix</keyword>
<sequence>MSSHRVSAILVVHDGATWLPEVVASLASQTRAFDHIVAVDTGSVDSSAKLLKGARIPILTMPRETGFGAAIASALEKLPPTVENEWLWILHDDCAPAPGALEALLAAVDDRPRVVMAGPKLLGWHDRTHLLEIGISIATNGARWTGLEDSEYDQGQHDGIADVLAVSTAGALIRRSVFEELGGFDQNLELFRDDVDFGWRLHAAGHGAIVVTNSLAYHAQASATERREVDVKGAFLHRPLLLDRQNAAYVLLANATWWLLPLLSLQLLGSALIRAVGYLFAKLPGYAADEILAIGNLLVKPGELLKARKLRKSTRLVSARVVSQFIPSRGRQLRLAIDRGLSSLRDFILKPTEESILDKSLLDLPTEKELEEEDLLTPVVSRKWSSIFRKPFVIVLIFLILLTLIWSRNRIGAVSGGTLAPSPSGARDLWDFYFAPWHEVGLGSKSAAPLWIPLIALASVLTLGNVSLFISLFFIAAPVLLFLSGHHLVKKVSENRFITAPAALLYAISPVSISAVNSGRFGILTIMILAPFLVHVAMQWRKIGEFSVRKMSALSLLLALMLAFAPPFFIALLVLTLAAVTSDVIDFRRAPNKPRLYSLLVRRVFLLLAPLALTIPWSLEIVSSPKKFMIDIGLLSSGGGANLAFIANPGGAGSLPWWLISPVVLILAIGLFSIERARKVALVGGSFICLATISSTFTVTGKGTTSPTYIYAGVFIALATIAALYCGVAILDKVRERLIATHVNYRHFAVSALVAVSAIYAVTASGWIATQGPQAPLQSSQGEVLPPYLAIETQSKTLVLRERIIGTIPSLSYYIARGSDISLGDADVAPAEVLEIVSAVTALADGSGVTSSKTFASYGITYIFLKAPFQGTLVQTIDGLGGFTRASLTTSGIVWKVSGATGNLILTDASGKTSQLAPTSVPDEYMVTTQGVVTLTESYSRSWHLVQNGERLTRIKSDLSLPQFSVEEVGPVLLIYDGSVRRGWISLHLIFLLTFLLFAAPSGRRKREISERELA</sequence>
<feature type="transmembrane region" description="Helical" evidence="1">
    <location>
        <begin position="709"/>
        <end position="731"/>
    </location>
</feature>
<feature type="transmembrane region" description="Helical" evidence="1">
    <location>
        <begin position="600"/>
        <end position="619"/>
    </location>
</feature>
<feature type="transmembrane region" description="Helical" evidence="1">
    <location>
        <begin position="743"/>
        <end position="769"/>
    </location>
</feature>
<dbReference type="InterPro" id="IPR029044">
    <property type="entry name" value="Nucleotide-diphossugar_trans"/>
</dbReference>
<dbReference type="AlphaFoldDB" id="A0A094Q998"/>
<feature type="transmembrane region" description="Helical" evidence="1">
    <location>
        <begin position="655"/>
        <end position="673"/>
    </location>
</feature>
<feature type="transmembrane region" description="Helical" evidence="1">
    <location>
        <begin position="450"/>
        <end position="483"/>
    </location>
</feature>
<evidence type="ECO:0000313" key="2">
    <source>
        <dbReference type="EMBL" id="KGA18709.1"/>
    </source>
</evidence>
<dbReference type="SUPFAM" id="SSF53448">
    <property type="entry name" value="Nucleotide-diphospho-sugar transferases"/>
    <property type="match status" value="1"/>
</dbReference>